<proteinExistence type="predicted"/>
<dbReference type="InterPro" id="IPR003675">
    <property type="entry name" value="Rce1/LyrA-like_dom"/>
</dbReference>
<keyword evidence="1" id="KW-1133">Transmembrane helix</keyword>
<evidence type="ECO:0000313" key="4">
    <source>
        <dbReference type="Proteomes" id="UP000490800"/>
    </source>
</evidence>
<accession>A0A7X3FI45</accession>
<dbReference type="GO" id="GO:0006508">
    <property type="term" value="P:proteolysis"/>
    <property type="evidence" value="ECO:0007669"/>
    <property type="project" value="UniProtKB-KW"/>
</dbReference>
<keyword evidence="1" id="KW-0472">Membrane</keyword>
<feature type="transmembrane region" description="Helical" evidence="1">
    <location>
        <begin position="110"/>
        <end position="132"/>
    </location>
</feature>
<feature type="domain" description="CAAX prenyl protease 2/Lysostaphin resistance protein A-like" evidence="2">
    <location>
        <begin position="109"/>
        <end position="192"/>
    </location>
</feature>
<feature type="transmembrane region" description="Helical" evidence="1">
    <location>
        <begin position="64"/>
        <end position="90"/>
    </location>
</feature>
<feature type="transmembrane region" description="Helical" evidence="1">
    <location>
        <begin position="30"/>
        <end position="52"/>
    </location>
</feature>
<sequence>MNKWKSKWKDLKNIRFQKAVRVDELSDKVLLLNLYATQVLILIIGVVMLLIQQTDMKTLLSFKPGWGILLWGGGLALLVVAADLIVTRFVPEDVMDDGGVNKRIFAKRPLWHIAVLCLVVSVCEELLFRGAIQHYLGPYWTSILFAAIHVRYLQHWLMTGLVFSISYGIGWIYVHTGSLWTAICAHFIIDFISGCILRYSKEE</sequence>
<dbReference type="GO" id="GO:0008237">
    <property type="term" value="F:metallopeptidase activity"/>
    <property type="evidence" value="ECO:0007669"/>
    <property type="project" value="UniProtKB-KW"/>
</dbReference>
<evidence type="ECO:0000313" key="3">
    <source>
        <dbReference type="EMBL" id="MVP00075.1"/>
    </source>
</evidence>
<keyword evidence="3" id="KW-0482">Metalloprotease</keyword>
<dbReference type="RefSeq" id="WP_157335530.1">
    <property type="nucleotide sequence ID" value="NZ_RHLK01000005.1"/>
</dbReference>
<keyword evidence="3" id="KW-0378">Hydrolase</keyword>
<reference evidence="3 4" key="1">
    <citation type="journal article" date="2019" name="Microorganisms">
        <title>Paenibacillus lutrae sp. nov., A Chitinolytic Species Isolated from A River Otter in Castril Natural Park, Granada, Spain.</title>
        <authorList>
            <person name="Rodriguez M."/>
            <person name="Reina J.C."/>
            <person name="Bejar V."/>
            <person name="Llamas I."/>
        </authorList>
    </citation>
    <scope>NUCLEOTIDE SEQUENCE [LARGE SCALE GENOMIC DNA]</scope>
    <source>
        <strain evidence="3 4">N10</strain>
    </source>
</reference>
<evidence type="ECO:0000259" key="2">
    <source>
        <dbReference type="Pfam" id="PF02517"/>
    </source>
</evidence>
<comment type="caution">
    <text evidence="3">The sequence shown here is derived from an EMBL/GenBank/DDBJ whole genome shotgun (WGS) entry which is preliminary data.</text>
</comment>
<evidence type="ECO:0000256" key="1">
    <source>
        <dbReference type="SAM" id="Phobius"/>
    </source>
</evidence>
<keyword evidence="3" id="KW-0645">Protease</keyword>
<keyword evidence="1" id="KW-0812">Transmembrane</keyword>
<protein>
    <submittedName>
        <fullName evidence="3">CPBP family intramembrane metalloprotease</fullName>
    </submittedName>
</protein>
<dbReference type="GO" id="GO:0004175">
    <property type="term" value="F:endopeptidase activity"/>
    <property type="evidence" value="ECO:0007669"/>
    <property type="project" value="UniProtKB-ARBA"/>
</dbReference>
<dbReference type="Pfam" id="PF02517">
    <property type="entry name" value="Rce1-like"/>
    <property type="match status" value="1"/>
</dbReference>
<name>A0A7X3FI45_9BACL</name>
<gene>
    <name evidence="3" type="ORF">EDM21_11190</name>
</gene>
<dbReference type="EMBL" id="RHLK01000005">
    <property type="protein sequence ID" value="MVP00075.1"/>
    <property type="molecule type" value="Genomic_DNA"/>
</dbReference>
<dbReference type="OrthoDB" id="1523022at2"/>
<organism evidence="3 4">
    <name type="scientific">Paenibacillus lutrae</name>
    <dbReference type="NCBI Taxonomy" id="2078573"/>
    <lineage>
        <taxon>Bacteria</taxon>
        <taxon>Bacillati</taxon>
        <taxon>Bacillota</taxon>
        <taxon>Bacilli</taxon>
        <taxon>Bacillales</taxon>
        <taxon>Paenibacillaceae</taxon>
        <taxon>Paenibacillus</taxon>
    </lineage>
</organism>
<keyword evidence="4" id="KW-1185">Reference proteome</keyword>
<feature type="transmembrane region" description="Helical" evidence="1">
    <location>
        <begin position="153"/>
        <end position="173"/>
    </location>
</feature>
<dbReference type="Proteomes" id="UP000490800">
    <property type="component" value="Unassembled WGS sequence"/>
</dbReference>
<dbReference type="AlphaFoldDB" id="A0A7X3FI45"/>
<dbReference type="GO" id="GO:0080120">
    <property type="term" value="P:CAAX-box protein maturation"/>
    <property type="evidence" value="ECO:0007669"/>
    <property type="project" value="UniProtKB-ARBA"/>
</dbReference>